<evidence type="ECO:0000313" key="1">
    <source>
        <dbReference type="EMBL" id="KAG8176645.1"/>
    </source>
</evidence>
<dbReference type="EMBL" id="JAFNEN010000860">
    <property type="protein sequence ID" value="KAG8176645.1"/>
    <property type="molecule type" value="Genomic_DNA"/>
</dbReference>
<comment type="caution">
    <text evidence="1">The sequence shown here is derived from an EMBL/GenBank/DDBJ whole genome shotgun (WGS) entry which is preliminary data.</text>
</comment>
<dbReference type="Proteomes" id="UP000827092">
    <property type="component" value="Unassembled WGS sequence"/>
</dbReference>
<proteinExistence type="predicted"/>
<dbReference type="AlphaFoldDB" id="A0AAV6TZ98"/>
<accession>A0AAV6TZ98</accession>
<sequence length="164" mass="18628">MRGRKRKRGWTMAAVVECGHHLVRMWSSNVGGGSRCFKSRLLEASSRHRIALPIGVAFVNLSYTLEENNQHLEDERVLDMFCKPNQHTLFHGVRHGTCTDEQSTCSLTEHVVTPEAIISCFCDERTVSFIRFGDTQCCDRKYSVCILACEKGYRATAIKMLIDL</sequence>
<gene>
    <name evidence="1" type="ORF">JTE90_009841</name>
</gene>
<organism evidence="1 2">
    <name type="scientific">Oedothorax gibbosus</name>
    <dbReference type="NCBI Taxonomy" id="931172"/>
    <lineage>
        <taxon>Eukaryota</taxon>
        <taxon>Metazoa</taxon>
        <taxon>Ecdysozoa</taxon>
        <taxon>Arthropoda</taxon>
        <taxon>Chelicerata</taxon>
        <taxon>Arachnida</taxon>
        <taxon>Araneae</taxon>
        <taxon>Araneomorphae</taxon>
        <taxon>Entelegynae</taxon>
        <taxon>Araneoidea</taxon>
        <taxon>Linyphiidae</taxon>
        <taxon>Erigoninae</taxon>
        <taxon>Oedothorax</taxon>
    </lineage>
</organism>
<reference evidence="1 2" key="1">
    <citation type="journal article" date="2022" name="Nat. Ecol. Evol.">
        <title>A masculinizing supergene underlies an exaggerated male reproductive morph in a spider.</title>
        <authorList>
            <person name="Hendrickx F."/>
            <person name="De Corte Z."/>
            <person name="Sonet G."/>
            <person name="Van Belleghem S.M."/>
            <person name="Kostlbacher S."/>
            <person name="Vangestel C."/>
        </authorList>
    </citation>
    <scope>NUCLEOTIDE SEQUENCE [LARGE SCALE GENOMIC DNA]</scope>
    <source>
        <strain evidence="1">W744_W776</strain>
    </source>
</reference>
<evidence type="ECO:0000313" key="2">
    <source>
        <dbReference type="Proteomes" id="UP000827092"/>
    </source>
</evidence>
<name>A0AAV6TZ98_9ARAC</name>
<keyword evidence="2" id="KW-1185">Reference proteome</keyword>
<protein>
    <submittedName>
        <fullName evidence="1">Uncharacterized protein</fullName>
    </submittedName>
</protein>